<dbReference type="Proteomes" id="UP000053617">
    <property type="component" value="Unassembled WGS sequence"/>
</dbReference>
<dbReference type="HOGENOM" id="CLU_133943_0_0_1"/>
<dbReference type="VEuPathDB" id="FungiDB:Z518_00924"/>
<evidence type="ECO:0000313" key="1">
    <source>
        <dbReference type="EMBL" id="KIX09843.1"/>
    </source>
</evidence>
<dbReference type="RefSeq" id="XP_013276979.1">
    <property type="nucleotide sequence ID" value="XM_013421525.1"/>
</dbReference>
<gene>
    <name evidence="1" type="ORF">Z518_00924</name>
</gene>
<dbReference type="STRING" id="1442369.A0A0D2HGP1"/>
<sequence>MTDQQIIDDNPIRKGLDGFYTTFKSLCEDRSLSCTSDGCVNSARRAFSLRPAPFEEGHGSLRSNLLGLISTVASSDFDFDRVKPLLNAALIDKPDDTLIWDQVHNAVTDSILPLTNPMTSQHEQLRQLL</sequence>
<keyword evidence="2" id="KW-1185">Reference proteome</keyword>
<name>A0A0D2HGP1_9EURO</name>
<evidence type="ECO:0000313" key="2">
    <source>
        <dbReference type="Proteomes" id="UP000053617"/>
    </source>
</evidence>
<accession>A0A0D2HGP1</accession>
<dbReference type="AlphaFoldDB" id="A0A0D2HGP1"/>
<dbReference type="GeneID" id="25288995"/>
<reference evidence="1 2" key="1">
    <citation type="submission" date="2015-01" db="EMBL/GenBank/DDBJ databases">
        <title>The Genome Sequence of Rhinocladiella mackenzie CBS 650.93.</title>
        <authorList>
            <consortium name="The Broad Institute Genomics Platform"/>
            <person name="Cuomo C."/>
            <person name="de Hoog S."/>
            <person name="Gorbushina A."/>
            <person name="Stielow B."/>
            <person name="Teixiera M."/>
            <person name="Abouelleil A."/>
            <person name="Chapman S.B."/>
            <person name="Priest M."/>
            <person name="Young S.K."/>
            <person name="Wortman J."/>
            <person name="Nusbaum C."/>
            <person name="Birren B."/>
        </authorList>
    </citation>
    <scope>NUCLEOTIDE SEQUENCE [LARGE SCALE GENOMIC DNA]</scope>
    <source>
        <strain evidence="1 2">CBS 650.93</strain>
    </source>
</reference>
<organism evidence="1 2">
    <name type="scientific">Rhinocladiella mackenziei CBS 650.93</name>
    <dbReference type="NCBI Taxonomy" id="1442369"/>
    <lineage>
        <taxon>Eukaryota</taxon>
        <taxon>Fungi</taxon>
        <taxon>Dikarya</taxon>
        <taxon>Ascomycota</taxon>
        <taxon>Pezizomycotina</taxon>
        <taxon>Eurotiomycetes</taxon>
        <taxon>Chaetothyriomycetidae</taxon>
        <taxon>Chaetothyriales</taxon>
        <taxon>Herpotrichiellaceae</taxon>
        <taxon>Rhinocladiella</taxon>
    </lineage>
</organism>
<proteinExistence type="predicted"/>
<dbReference type="OrthoDB" id="5584477at2759"/>
<dbReference type="EMBL" id="KN847475">
    <property type="protein sequence ID" value="KIX09843.1"/>
    <property type="molecule type" value="Genomic_DNA"/>
</dbReference>
<protein>
    <submittedName>
        <fullName evidence="1">Rhinocladiella mackenziei CBS 650.93 unplaced genomic scaffold supercont1.1, whole genome shotgun sequence</fullName>
    </submittedName>
</protein>